<dbReference type="Proteomes" id="UP001241377">
    <property type="component" value="Unassembled WGS sequence"/>
</dbReference>
<dbReference type="EMBL" id="JASBWR010000131">
    <property type="protein sequence ID" value="KAJ9092751.1"/>
    <property type="molecule type" value="Genomic_DNA"/>
</dbReference>
<proteinExistence type="predicted"/>
<keyword evidence="2" id="KW-1185">Reference proteome</keyword>
<evidence type="ECO:0000313" key="2">
    <source>
        <dbReference type="Proteomes" id="UP001241377"/>
    </source>
</evidence>
<protein>
    <submittedName>
        <fullName evidence="1">Uncharacterized protein</fullName>
    </submittedName>
</protein>
<gene>
    <name evidence="1" type="ORF">QFC19_008603</name>
</gene>
<comment type="caution">
    <text evidence="1">The sequence shown here is derived from an EMBL/GenBank/DDBJ whole genome shotgun (WGS) entry which is preliminary data.</text>
</comment>
<organism evidence="1 2">
    <name type="scientific">Naganishia cerealis</name>
    <dbReference type="NCBI Taxonomy" id="610337"/>
    <lineage>
        <taxon>Eukaryota</taxon>
        <taxon>Fungi</taxon>
        <taxon>Dikarya</taxon>
        <taxon>Basidiomycota</taxon>
        <taxon>Agaricomycotina</taxon>
        <taxon>Tremellomycetes</taxon>
        <taxon>Filobasidiales</taxon>
        <taxon>Filobasidiaceae</taxon>
        <taxon>Naganishia</taxon>
    </lineage>
</organism>
<accession>A0ACC2V164</accession>
<reference evidence="1" key="1">
    <citation type="submission" date="2023-04" db="EMBL/GenBank/DDBJ databases">
        <title>Draft Genome sequencing of Naganishia species isolated from polar environments using Oxford Nanopore Technology.</title>
        <authorList>
            <person name="Leo P."/>
            <person name="Venkateswaran K."/>
        </authorList>
    </citation>
    <scope>NUCLEOTIDE SEQUENCE</scope>
    <source>
        <strain evidence="1">MNA-CCFEE 5261</strain>
    </source>
</reference>
<name>A0ACC2V164_9TREE</name>
<evidence type="ECO:0000313" key="1">
    <source>
        <dbReference type="EMBL" id="KAJ9092751.1"/>
    </source>
</evidence>
<sequence>MSVTTTSEVFPPDTPEFEPEHVGKSSLQPDDHLPRRPSIGDTPGVHENPLTGAKYVVSDPKDRQQPHIWLRGVTPRLQSKQSSKPETTATDVGKHTTDTETRSKLDIKWEASLHKRNVTPEKIWLNSWGGHTGSSKGTAVSNPSPSVTMTGDGLLHPPSTYSYERRDSVMSIQTTGTDG</sequence>